<organism evidence="1 2">
    <name type="scientific">Agrococcus baldri</name>
    <dbReference type="NCBI Taxonomy" id="153730"/>
    <lineage>
        <taxon>Bacteria</taxon>
        <taxon>Bacillati</taxon>
        <taxon>Actinomycetota</taxon>
        <taxon>Actinomycetes</taxon>
        <taxon>Micrococcales</taxon>
        <taxon>Microbacteriaceae</taxon>
        <taxon>Agrococcus</taxon>
    </lineage>
</organism>
<gene>
    <name evidence="1" type="ORF">ABA31_14010</name>
</gene>
<dbReference type="InterPro" id="IPR011051">
    <property type="entry name" value="RmlC_Cupin_sf"/>
</dbReference>
<dbReference type="RefSeq" id="WP_146793973.1">
    <property type="nucleotide sequence ID" value="NZ_BJUU01000006.1"/>
</dbReference>
<dbReference type="Gene3D" id="2.60.120.10">
    <property type="entry name" value="Jelly Rolls"/>
    <property type="match status" value="1"/>
</dbReference>
<dbReference type="AlphaFoldDB" id="A0AA87RGN8"/>
<dbReference type="EMBL" id="BJUU01000006">
    <property type="protein sequence ID" value="GEK80050.1"/>
    <property type="molecule type" value="Genomic_DNA"/>
</dbReference>
<accession>A0AA87RGN8</accession>
<reference evidence="1 2" key="1">
    <citation type="submission" date="2019-07" db="EMBL/GenBank/DDBJ databases">
        <title>Whole genome shotgun sequence of Agrococcus baldri NBRC 103055.</title>
        <authorList>
            <person name="Hosoyama A."/>
            <person name="Uohara A."/>
            <person name="Ohji S."/>
            <person name="Ichikawa N."/>
        </authorList>
    </citation>
    <scope>NUCLEOTIDE SEQUENCE [LARGE SCALE GENOMIC DNA]</scope>
    <source>
        <strain evidence="1 2">NBRC 103055</strain>
    </source>
</reference>
<evidence type="ECO:0008006" key="3">
    <source>
        <dbReference type="Google" id="ProtNLM"/>
    </source>
</evidence>
<proteinExistence type="predicted"/>
<dbReference type="Proteomes" id="UP000321749">
    <property type="component" value="Unassembled WGS sequence"/>
</dbReference>
<evidence type="ECO:0000313" key="2">
    <source>
        <dbReference type="Proteomes" id="UP000321749"/>
    </source>
</evidence>
<name>A0AA87RGN8_9MICO</name>
<keyword evidence="2" id="KW-1185">Reference proteome</keyword>
<sequence>MASSRTLVDDDRFRIVEWMIEPGDAIEMHTHPLDYAVLPLERAVMWAVLPDGEELEVRLTPGEAYTRAAGAAHRMENRGTARVVFTEVEAKAPTA</sequence>
<comment type="caution">
    <text evidence="1">The sequence shown here is derived from an EMBL/GenBank/DDBJ whole genome shotgun (WGS) entry which is preliminary data.</text>
</comment>
<dbReference type="InterPro" id="IPR014710">
    <property type="entry name" value="RmlC-like_jellyroll"/>
</dbReference>
<evidence type="ECO:0000313" key="1">
    <source>
        <dbReference type="EMBL" id="GEK80050.1"/>
    </source>
</evidence>
<dbReference type="SUPFAM" id="SSF51182">
    <property type="entry name" value="RmlC-like cupins"/>
    <property type="match status" value="1"/>
</dbReference>
<protein>
    <recommendedName>
        <fullName evidence="3">Cupin domain-containing protein</fullName>
    </recommendedName>
</protein>